<evidence type="ECO:0000256" key="1">
    <source>
        <dbReference type="SAM" id="MobiDB-lite"/>
    </source>
</evidence>
<dbReference type="EMBL" id="JBHUJB010000073">
    <property type="protein sequence ID" value="MFD2160239.1"/>
    <property type="molecule type" value="Genomic_DNA"/>
</dbReference>
<accession>A0ABW4ZEC9</accession>
<gene>
    <name evidence="2" type="ORF">ACFSW8_15155</name>
</gene>
<organism evidence="2 3">
    <name type="scientific">Rubritalea tangerina</name>
    <dbReference type="NCBI Taxonomy" id="430798"/>
    <lineage>
        <taxon>Bacteria</taxon>
        <taxon>Pseudomonadati</taxon>
        <taxon>Verrucomicrobiota</taxon>
        <taxon>Verrucomicrobiia</taxon>
        <taxon>Verrucomicrobiales</taxon>
        <taxon>Rubritaleaceae</taxon>
        <taxon>Rubritalea</taxon>
    </lineage>
</organism>
<dbReference type="Proteomes" id="UP001597389">
    <property type="component" value="Unassembled WGS sequence"/>
</dbReference>
<keyword evidence="3" id="KW-1185">Reference proteome</keyword>
<dbReference type="RefSeq" id="WP_377086866.1">
    <property type="nucleotide sequence ID" value="NZ_JBHSJL010000014.1"/>
</dbReference>
<evidence type="ECO:0000313" key="3">
    <source>
        <dbReference type="Proteomes" id="UP001597389"/>
    </source>
</evidence>
<evidence type="ECO:0000313" key="2">
    <source>
        <dbReference type="EMBL" id="MFD2160239.1"/>
    </source>
</evidence>
<comment type="caution">
    <text evidence="2">The sequence shown here is derived from an EMBL/GenBank/DDBJ whole genome shotgun (WGS) entry which is preliminary data.</text>
</comment>
<reference evidence="3" key="1">
    <citation type="journal article" date="2019" name="Int. J. Syst. Evol. Microbiol.">
        <title>The Global Catalogue of Microorganisms (GCM) 10K type strain sequencing project: providing services to taxonomists for standard genome sequencing and annotation.</title>
        <authorList>
            <consortium name="The Broad Institute Genomics Platform"/>
            <consortium name="The Broad Institute Genome Sequencing Center for Infectious Disease"/>
            <person name="Wu L."/>
            <person name="Ma J."/>
        </authorList>
    </citation>
    <scope>NUCLEOTIDE SEQUENCE [LARGE SCALE GENOMIC DNA]</scope>
    <source>
        <strain evidence="3">CCUG 57942</strain>
    </source>
</reference>
<sequence length="578" mass="63356">MAQENPPAGEVSEIEKSSVPPWIYHGLPTNKYSFHLGKFAHTLDTNGYAFFGRTISGSQPPLLFEESTIAKNADAGYYGRASGIGQSIFEDGSVRVPLIERPVLPLTSMMQLQHSGLGGYRVNPVYPASGILWNQAGRSYLSFPYVANAFGNSFNSPYFSDSEMERRGASDIVGRIQNGSWDVLLHDKSWKLNAVLWDSWFMSGVGDWENYVDSSVPSLSAVEMVENIVDISDGSEDLPNKRHRSSVVDQEEAESDLIDGGKVSAEAYQKIARYLENRGQFNVNSTSETAWKLVLAGADLTTRDVLYLKPSSTPGSPLSMEWQLESSAGESVYSFSRFRVPMGESVRTEDVVSKRNQRWLGVRALNESELESLAEKMVEQVKLRGPFLSLGEFMNRGLKSSGEGRSLRYVKGAAQAAIDNAGLNDAVRADSKPVDSSTFIGPAKGSQEFQNVDAFGHYDAEGNPMRGSMIKGAPGYLTQADLFMGVAPSLSVRCDTFTIRAYGESRDSAGKVMAQSWCEAVVRRFPEYVVDEASGGDSATVSMLNPDGTLSSLKSSKNDQYGRKLKIISFKYLNPNEV</sequence>
<protein>
    <submittedName>
        <fullName evidence="2">Uncharacterized protein</fullName>
    </submittedName>
</protein>
<proteinExistence type="predicted"/>
<name>A0ABW4ZEC9_9BACT</name>
<feature type="region of interest" description="Disordered" evidence="1">
    <location>
        <begin position="235"/>
        <end position="255"/>
    </location>
</feature>